<gene>
    <name evidence="1" type="ORF">OVA965_LOCUS17595</name>
    <name evidence="2" type="ORF">TMI583_LOCUS17606</name>
</gene>
<accession>A0A8S2K850</accession>
<dbReference type="Proteomes" id="UP000677228">
    <property type="component" value="Unassembled WGS sequence"/>
</dbReference>
<protein>
    <submittedName>
        <fullName evidence="2">Uncharacterized protein</fullName>
    </submittedName>
</protein>
<dbReference type="EMBL" id="CAJOBA010008497">
    <property type="protein sequence ID" value="CAF3829830.1"/>
    <property type="molecule type" value="Genomic_DNA"/>
</dbReference>
<sequence length="162" mass="17893">SVINISSAVVTNPGKTFSSLPQQPPQPLMSMSVHTNPLPPTSSPLYDSISLQHIQTFQQQLADIHSKHTNQMFTLSNHLQMLNAKADVITSKVDALTQLVNTVIVPCVSTLSTGMINTINEKEVKFSITGSIQVRFCEFFKDSKSSVIKTLNESKELMYLAR</sequence>
<reference evidence="2" key="1">
    <citation type="submission" date="2021-02" db="EMBL/GenBank/DDBJ databases">
        <authorList>
            <person name="Nowell W R."/>
        </authorList>
    </citation>
    <scope>NUCLEOTIDE SEQUENCE</scope>
</reference>
<dbReference type="Proteomes" id="UP000682733">
    <property type="component" value="Unassembled WGS sequence"/>
</dbReference>
<feature type="non-terminal residue" evidence="2">
    <location>
        <position position="1"/>
    </location>
</feature>
<organism evidence="2 3">
    <name type="scientific">Didymodactylos carnosus</name>
    <dbReference type="NCBI Taxonomy" id="1234261"/>
    <lineage>
        <taxon>Eukaryota</taxon>
        <taxon>Metazoa</taxon>
        <taxon>Spiralia</taxon>
        <taxon>Gnathifera</taxon>
        <taxon>Rotifera</taxon>
        <taxon>Eurotatoria</taxon>
        <taxon>Bdelloidea</taxon>
        <taxon>Philodinida</taxon>
        <taxon>Philodinidae</taxon>
        <taxon>Didymodactylos</taxon>
    </lineage>
</organism>
<evidence type="ECO:0000313" key="2">
    <source>
        <dbReference type="EMBL" id="CAF3829830.1"/>
    </source>
</evidence>
<evidence type="ECO:0000313" key="3">
    <source>
        <dbReference type="Proteomes" id="UP000682733"/>
    </source>
</evidence>
<comment type="caution">
    <text evidence="2">The sequence shown here is derived from an EMBL/GenBank/DDBJ whole genome shotgun (WGS) entry which is preliminary data.</text>
</comment>
<dbReference type="EMBL" id="CAJNOK010008482">
    <property type="protein sequence ID" value="CAF1064703.1"/>
    <property type="molecule type" value="Genomic_DNA"/>
</dbReference>
<proteinExistence type="predicted"/>
<evidence type="ECO:0000313" key="1">
    <source>
        <dbReference type="EMBL" id="CAF1064703.1"/>
    </source>
</evidence>
<name>A0A8S2K850_9BILA</name>
<dbReference type="AlphaFoldDB" id="A0A8S2K850"/>